<organism evidence="8 9">
    <name type="scientific">Streptomyces filamentosus</name>
    <name type="common">Streptomyces roseosporus</name>
    <dbReference type="NCBI Taxonomy" id="67294"/>
    <lineage>
        <taxon>Bacteria</taxon>
        <taxon>Bacillati</taxon>
        <taxon>Actinomycetota</taxon>
        <taxon>Actinomycetes</taxon>
        <taxon>Kitasatosporales</taxon>
        <taxon>Streptomycetaceae</taxon>
        <taxon>Streptomyces</taxon>
    </lineage>
</organism>
<dbReference type="InterPro" id="IPR000412">
    <property type="entry name" value="ABC_2_transport"/>
</dbReference>
<dbReference type="PANTHER" id="PTHR43077:SF11">
    <property type="entry name" value="TRANSPORT PERMEASE YVFS-RELATED"/>
    <property type="match status" value="1"/>
</dbReference>
<keyword evidence="9" id="KW-1185">Reference proteome</keyword>
<feature type="transmembrane region" description="Helical" evidence="6">
    <location>
        <begin position="36"/>
        <end position="55"/>
    </location>
</feature>
<dbReference type="RefSeq" id="WP_229915721.1">
    <property type="nucleotide sequence ID" value="NZ_BNBE01000003.1"/>
</dbReference>
<dbReference type="InterPro" id="IPR013525">
    <property type="entry name" value="ABC2_TM"/>
</dbReference>
<reference evidence="8" key="2">
    <citation type="submission" date="2020-09" db="EMBL/GenBank/DDBJ databases">
        <authorList>
            <person name="Sun Q."/>
            <person name="Ohkuma M."/>
        </authorList>
    </citation>
    <scope>NUCLEOTIDE SEQUENCE</scope>
    <source>
        <strain evidence="8">JCM 4122</strain>
    </source>
</reference>
<dbReference type="Pfam" id="PF01061">
    <property type="entry name" value="ABC2_membrane"/>
    <property type="match status" value="1"/>
</dbReference>
<feature type="transmembrane region" description="Helical" evidence="6">
    <location>
        <begin position="176"/>
        <end position="196"/>
    </location>
</feature>
<gene>
    <name evidence="8" type="ORF">GCM10017667_57200</name>
</gene>
<evidence type="ECO:0000256" key="5">
    <source>
        <dbReference type="ARBA" id="ARBA00023251"/>
    </source>
</evidence>
<evidence type="ECO:0000256" key="2">
    <source>
        <dbReference type="ARBA" id="ARBA00022692"/>
    </source>
</evidence>
<keyword evidence="2 6" id="KW-0812">Transmembrane</keyword>
<dbReference type="Proteomes" id="UP000632849">
    <property type="component" value="Unassembled WGS sequence"/>
</dbReference>
<evidence type="ECO:0000256" key="6">
    <source>
        <dbReference type="SAM" id="Phobius"/>
    </source>
</evidence>
<proteinExistence type="predicted"/>
<evidence type="ECO:0000256" key="3">
    <source>
        <dbReference type="ARBA" id="ARBA00022989"/>
    </source>
</evidence>
<accession>A0A919BTP1</accession>
<protein>
    <submittedName>
        <fullName evidence="8">ABC transporter</fullName>
    </submittedName>
</protein>
<evidence type="ECO:0000256" key="4">
    <source>
        <dbReference type="ARBA" id="ARBA00023136"/>
    </source>
</evidence>
<dbReference type="GO" id="GO:0046677">
    <property type="term" value="P:response to antibiotic"/>
    <property type="evidence" value="ECO:0007669"/>
    <property type="project" value="UniProtKB-KW"/>
</dbReference>
<feature type="transmembrane region" description="Helical" evidence="6">
    <location>
        <begin position="109"/>
        <end position="131"/>
    </location>
</feature>
<comment type="caution">
    <text evidence="8">The sequence shown here is derived from an EMBL/GenBank/DDBJ whole genome shotgun (WGS) entry which is preliminary data.</text>
</comment>
<keyword evidence="3 6" id="KW-1133">Transmembrane helix</keyword>
<name>A0A919BTP1_STRFL</name>
<sequence length="258" mass="26323">MSTPTSSPATPPAPSVLSTTAAYVGLETRRALRDPGFVISTIGVPVMMYLLFTNLGGQNDPAYRTVAMVGMAAYGAMGAALSLGTGVAEDKSTGWLRQLRITPMTPRRVVTGRALTGTVVVLPAIAAILLAGGLLNGVRMSPAHWAAVAVALWLGSLPFTLLGLGNGYRLSAQTAGVVNVACNLGLAVVGGLWFPVSLFPGWLAGLSAWTPTNRFAELGAALAGGRAPGAAGLAVIAGWAVLFGGYAAVSYRRSARTV</sequence>
<keyword evidence="5" id="KW-0046">Antibiotic resistance</keyword>
<dbReference type="GO" id="GO:0043190">
    <property type="term" value="C:ATP-binding cassette (ABC) transporter complex"/>
    <property type="evidence" value="ECO:0007669"/>
    <property type="project" value="InterPro"/>
</dbReference>
<dbReference type="EMBL" id="BNBE01000003">
    <property type="protein sequence ID" value="GHG16033.1"/>
    <property type="molecule type" value="Genomic_DNA"/>
</dbReference>
<dbReference type="GO" id="GO:0140359">
    <property type="term" value="F:ABC-type transporter activity"/>
    <property type="evidence" value="ECO:0007669"/>
    <property type="project" value="InterPro"/>
</dbReference>
<dbReference type="AlphaFoldDB" id="A0A919BTP1"/>
<dbReference type="PIRSF" id="PIRSF006648">
    <property type="entry name" value="DrrB"/>
    <property type="match status" value="1"/>
</dbReference>
<feature type="transmembrane region" description="Helical" evidence="6">
    <location>
        <begin position="230"/>
        <end position="249"/>
    </location>
</feature>
<feature type="transmembrane region" description="Helical" evidence="6">
    <location>
        <begin position="143"/>
        <end position="164"/>
    </location>
</feature>
<evidence type="ECO:0000259" key="7">
    <source>
        <dbReference type="Pfam" id="PF01061"/>
    </source>
</evidence>
<feature type="domain" description="ABC-2 type transporter transmembrane" evidence="7">
    <location>
        <begin position="27"/>
        <end position="212"/>
    </location>
</feature>
<dbReference type="PANTHER" id="PTHR43077">
    <property type="entry name" value="TRANSPORT PERMEASE YVFS-RELATED"/>
    <property type="match status" value="1"/>
</dbReference>
<dbReference type="InterPro" id="IPR051328">
    <property type="entry name" value="T7SS_ABC-Transporter"/>
</dbReference>
<dbReference type="GeneID" id="95658973"/>
<keyword evidence="4 6" id="KW-0472">Membrane</keyword>
<evidence type="ECO:0000313" key="8">
    <source>
        <dbReference type="EMBL" id="GHG16033.1"/>
    </source>
</evidence>
<evidence type="ECO:0000313" key="9">
    <source>
        <dbReference type="Proteomes" id="UP000632849"/>
    </source>
</evidence>
<comment type="subcellular location">
    <subcellularLocation>
        <location evidence="1">Membrane</location>
        <topology evidence="1">Multi-pass membrane protein</topology>
    </subcellularLocation>
</comment>
<reference evidence="8" key="1">
    <citation type="journal article" date="2014" name="Int. J. Syst. Evol. Microbiol.">
        <title>Complete genome sequence of Corynebacterium casei LMG S-19264T (=DSM 44701T), isolated from a smear-ripened cheese.</title>
        <authorList>
            <consortium name="US DOE Joint Genome Institute (JGI-PGF)"/>
            <person name="Walter F."/>
            <person name="Albersmeier A."/>
            <person name="Kalinowski J."/>
            <person name="Ruckert C."/>
        </authorList>
    </citation>
    <scope>NUCLEOTIDE SEQUENCE</scope>
    <source>
        <strain evidence="8">JCM 4122</strain>
    </source>
</reference>
<evidence type="ECO:0000256" key="1">
    <source>
        <dbReference type="ARBA" id="ARBA00004141"/>
    </source>
</evidence>
<feature type="transmembrane region" description="Helical" evidence="6">
    <location>
        <begin position="67"/>
        <end position="88"/>
    </location>
</feature>